<evidence type="ECO:0000256" key="4">
    <source>
        <dbReference type="SAM" id="SignalP"/>
    </source>
</evidence>
<gene>
    <name evidence="5" type="ORF">OTU49_010501</name>
</gene>
<comment type="caution">
    <text evidence="5">The sequence shown here is derived from an EMBL/GenBank/DDBJ whole genome shotgun (WGS) entry which is preliminary data.</text>
</comment>
<keyword evidence="4" id="KW-0732">Signal</keyword>
<dbReference type="GO" id="GO:0042302">
    <property type="term" value="F:structural constituent of cuticle"/>
    <property type="evidence" value="ECO:0007669"/>
    <property type="project" value="UniProtKB-UniRule"/>
</dbReference>
<dbReference type="GO" id="GO:0031012">
    <property type="term" value="C:extracellular matrix"/>
    <property type="evidence" value="ECO:0007669"/>
    <property type="project" value="TreeGrafter"/>
</dbReference>
<feature type="non-terminal residue" evidence="5">
    <location>
        <position position="1"/>
    </location>
</feature>
<dbReference type="PANTHER" id="PTHR12236:SF79">
    <property type="entry name" value="CUTICULAR PROTEIN 50CB-RELATED"/>
    <property type="match status" value="1"/>
</dbReference>
<reference evidence="5 6" key="1">
    <citation type="journal article" date="2024" name="BMC Genomics">
        <title>Genome assembly of redclaw crayfish (Cherax quadricarinatus) provides insights into its immune adaptation and hypoxia tolerance.</title>
        <authorList>
            <person name="Liu Z."/>
            <person name="Zheng J."/>
            <person name="Li H."/>
            <person name="Fang K."/>
            <person name="Wang S."/>
            <person name="He J."/>
            <person name="Zhou D."/>
            <person name="Weng S."/>
            <person name="Chi M."/>
            <person name="Gu Z."/>
            <person name="He J."/>
            <person name="Li F."/>
            <person name="Wang M."/>
        </authorList>
    </citation>
    <scope>NUCLEOTIDE SEQUENCE [LARGE SCALE GENOMIC DNA]</scope>
    <source>
        <strain evidence="5">ZL_2023a</strain>
    </source>
</reference>
<dbReference type="EMBL" id="JARKIK010000081">
    <property type="protein sequence ID" value="KAK8725832.1"/>
    <property type="molecule type" value="Genomic_DNA"/>
</dbReference>
<evidence type="ECO:0000256" key="2">
    <source>
        <dbReference type="PROSITE-ProRule" id="PRU00497"/>
    </source>
</evidence>
<organism evidence="5 6">
    <name type="scientific">Cherax quadricarinatus</name>
    <name type="common">Australian red claw crayfish</name>
    <dbReference type="NCBI Taxonomy" id="27406"/>
    <lineage>
        <taxon>Eukaryota</taxon>
        <taxon>Metazoa</taxon>
        <taxon>Ecdysozoa</taxon>
        <taxon>Arthropoda</taxon>
        <taxon>Crustacea</taxon>
        <taxon>Multicrustacea</taxon>
        <taxon>Malacostraca</taxon>
        <taxon>Eumalacostraca</taxon>
        <taxon>Eucarida</taxon>
        <taxon>Decapoda</taxon>
        <taxon>Pleocyemata</taxon>
        <taxon>Astacidea</taxon>
        <taxon>Parastacoidea</taxon>
        <taxon>Parastacidae</taxon>
        <taxon>Cherax</taxon>
    </lineage>
</organism>
<dbReference type="Proteomes" id="UP001445076">
    <property type="component" value="Unassembled WGS sequence"/>
</dbReference>
<evidence type="ECO:0000256" key="3">
    <source>
        <dbReference type="SAM" id="MobiDB-lite"/>
    </source>
</evidence>
<dbReference type="GO" id="GO:0005615">
    <property type="term" value="C:extracellular space"/>
    <property type="evidence" value="ECO:0007669"/>
    <property type="project" value="TreeGrafter"/>
</dbReference>
<dbReference type="AlphaFoldDB" id="A0AAW0WEF4"/>
<feature type="signal peptide" evidence="4">
    <location>
        <begin position="1"/>
        <end position="23"/>
    </location>
</feature>
<protein>
    <recommendedName>
        <fullName evidence="7">Cuticle protein</fullName>
    </recommendedName>
</protein>
<sequence>LDSFDTMNAKILLFLGLVAVVAADKRPSFSYGPPAAHPDDSDEVVEPPKYGYEWNVQDGETGNDFAHQEARDLENTKGSYTIQLPDGRRQTVTYYVDGDSGFVADVQYSGEARYPDSSEVGKYQAPSAPRPVYGAPN</sequence>
<dbReference type="InterPro" id="IPR000618">
    <property type="entry name" value="Insect_cuticle"/>
</dbReference>
<dbReference type="Pfam" id="PF00379">
    <property type="entry name" value="Chitin_bind_4"/>
    <property type="match status" value="1"/>
</dbReference>
<keyword evidence="6" id="KW-1185">Reference proteome</keyword>
<dbReference type="PANTHER" id="PTHR12236">
    <property type="entry name" value="STRUCTURAL CONTITUENT OF CUTICLE"/>
    <property type="match status" value="1"/>
</dbReference>
<evidence type="ECO:0000313" key="5">
    <source>
        <dbReference type="EMBL" id="KAK8725832.1"/>
    </source>
</evidence>
<proteinExistence type="predicted"/>
<evidence type="ECO:0000313" key="6">
    <source>
        <dbReference type="Proteomes" id="UP001445076"/>
    </source>
</evidence>
<name>A0AAW0WEF4_CHEQU</name>
<dbReference type="PROSITE" id="PS51155">
    <property type="entry name" value="CHIT_BIND_RR_2"/>
    <property type="match status" value="1"/>
</dbReference>
<dbReference type="InterPro" id="IPR051217">
    <property type="entry name" value="Insect_Cuticle_Struc_Prot"/>
</dbReference>
<feature type="region of interest" description="Disordered" evidence="3">
    <location>
        <begin position="113"/>
        <end position="137"/>
    </location>
</feature>
<evidence type="ECO:0008006" key="7">
    <source>
        <dbReference type="Google" id="ProtNLM"/>
    </source>
</evidence>
<keyword evidence="1 2" id="KW-0193">Cuticle</keyword>
<feature type="chain" id="PRO_5043362551" description="Cuticle protein" evidence="4">
    <location>
        <begin position="24"/>
        <end position="137"/>
    </location>
</feature>
<evidence type="ECO:0000256" key="1">
    <source>
        <dbReference type="ARBA" id="ARBA00022460"/>
    </source>
</evidence>
<accession>A0AAW0WEF4</accession>